<dbReference type="OrthoDB" id="246450at2759"/>
<evidence type="ECO:0000256" key="1">
    <source>
        <dbReference type="SAM" id="MobiDB-lite"/>
    </source>
</evidence>
<dbReference type="InterPro" id="IPR039551">
    <property type="entry name" value="Cho/carn_acyl_trans"/>
</dbReference>
<feature type="region of interest" description="Disordered" evidence="1">
    <location>
        <begin position="266"/>
        <end position="285"/>
    </location>
</feature>
<dbReference type="VEuPathDB" id="TriTrypDB:LpyrH10_02_7710"/>
<evidence type="ECO:0000259" key="2">
    <source>
        <dbReference type="Pfam" id="PF00755"/>
    </source>
</evidence>
<dbReference type="Proteomes" id="UP000037923">
    <property type="component" value="Unassembled WGS sequence"/>
</dbReference>
<feature type="domain" description="Choline/carnitine acyltransferase" evidence="2">
    <location>
        <begin position="299"/>
        <end position="427"/>
    </location>
</feature>
<dbReference type="Pfam" id="PF00755">
    <property type="entry name" value="Carn_acyltransf"/>
    <property type="match status" value="1"/>
</dbReference>
<reference evidence="3 4" key="1">
    <citation type="submission" date="2015-07" db="EMBL/GenBank/DDBJ databases">
        <title>High-quality genome of monoxenous trypanosomatid Leptomonas pyrrhocoris.</title>
        <authorList>
            <person name="Flegontov P."/>
            <person name="Butenko A."/>
            <person name="Firsov S."/>
            <person name="Vlcek C."/>
            <person name="Logacheva M.D."/>
            <person name="Field M."/>
            <person name="Filatov D."/>
            <person name="Flegontova O."/>
            <person name="Gerasimov E."/>
            <person name="Jackson A.P."/>
            <person name="Kelly S."/>
            <person name="Opperdoes F."/>
            <person name="O'Reilly A."/>
            <person name="Votypka J."/>
            <person name="Yurchenko V."/>
            <person name="Lukes J."/>
        </authorList>
    </citation>
    <scope>NUCLEOTIDE SEQUENCE [LARGE SCALE GENOMIC DNA]</scope>
    <source>
        <strain evidence="3">H10</strain>
    </source>
</reference>
<dbReference type="RefSeq" id="XP_015663962.1">
    <property type="nucleotide sequence ID" value="XM_015798442.1"/>
</dbReference>
<keyword evidence="4" id="KW-1185">Reference proteome</keyword>
<organism evidence="3 4">
    <name type="scientific">Leptomonas pyrrhocoris</name>
    <name type="common">Firebug parasite</name>
    <dbReference type="NCBI Taxonomy" id="157538"/>
    <lineage>
        <taxon>Eukaryota</taxon>
        <taxon>Discoba</taxon>
        <taxon>Euglenozoa</taxon>
        <taxon>Kinetoplastea</taxon>
        <taxon>Metakinetoplastina</taxon>
        <taxon>Trypanosomatida</taxon>
        <taxon>Trypanosomatidae</taxon>
        <taxon>Leishmaniinae</taxon>
        <taxon>Leptomonas</taxon>
    </lineage>
</organism>
<dbReference type="SUPFAM" id="SSF52777">
    <property type="entry name" value="CoA-dependent acyltransferases"/>
    <property type="match status" value="1"/>
</dbReference>
<dbReference type="GeneID" id="26902092"/>
<proteinExistence type="predicted"/>
<dbReference type="EMBL" id="LGTL01000002">
    <property type="protein sequence ID" value="KPA85523.1"/>
    <property type="molecule type" value="Genomic_DNA"/>
</dbReference>
<evidence type="ECO:0000313" key="3">
    <source>
        <dbReference type="EMBL" id="KPA85523.1"/>
    </source>
</evidence>
<feature type="region of interest" description="Disordered" evidence="1">
    <location>
        <begin position="473"/>
        <end position="493"/>
    </location>
</feature>
<name>A0A0M9G9F9_LEPPY</name>
<protein>
    <recommendedName>
        <fullName evidence="2">Choline/carnitine acyltransferase domain-containing protein</fullName>
    </recommendedName>
</protein>
<sequence length="770" mass="82474">MSSTAKKKIVVKERGGSETAAAVASVQSAFTSAARATMWHADSNSASANTGTAAVVAAPALSDAQPAYTAATNALCGRPFGATQLENAWSIAEAMPHVYEREKLLPSSPRWELERTVYSRFLTALISSTGAPAQSLVISTETIEEDDFTPPRAADALYEEWLAYVADRRSTPLLYPHHTLLFDATSLMAPHATTADVSSSSAYVQVAAVLHRLLTAYLERCCEQEGGRDATVAEKGVPSRVFASVLYTSVYDNNFSGPAAEQKDATFGSAAPANPTPEKTTAPAGPRRYDMMSVISCLGVSHLCVCVGRHYYKLSVVDDHNGRLRSVGAIASGLEAICRHHVDLRKTDPLPGASPAVHHDRSAMEAMLANLSLLNDEDAFDVRRRLQDASTVNAYSLDTLQAGLCTLVLKGIDDDNTTTEEEPTARWLHSVCSFEVSLRQTTQWQMRLLAVVVPSQAGLEWIARAMALPAARPAAPTVEPTPAEEEKPSDSAAGQLPAAHALYPPAPSTPVGEEGLAEYLELWLPEKHRVPLRPYPVPRWDPETTQTTVENPSPVKGLTVEQFVMSLLRVLVELKQSKSCRSGSPRNAGEEWPRVVLAVQPVCGGAPTLITLDSPAIQHYYQVLAARPLLFAAAAKQRIEAEATEEVRAALNIAWHAVSTVRTQPPSAAVASPSSLWDALERRPADLCVSFTVLPRASTAAPSTAVRRVVSSLALASALLVNCTAQQTAAETHPRASAARVVDAVVQANSPVSVEFCGVFSRALASCKQN</sequence>
<dbReference type="AlphaFoldDB" id="A0A0M9G9F9"/>
<accession>A0A0M9G9F9</accession>
<dbReference type="Gene3D" id="3.30.559.70">
    <property type="entry name" value="Choline/Carnitine o-acyltransferase, domain 2"/>
    <property type="match status" value="1"/>
</dbReference>
<dbReference type="OMA" id="EWLGHIA"/>
<gene>
    <name evidence="3" type="ORF">ABB37_01797</name>
</gene>
<dbReference type="InterPro" id="IPR042231">
    <property type="entry name" value="Cho/carn_acyl_trans_2"/>
</dbReference>
<comment type="caution">
    <text evidence="3">The sequence shown here is derived from an EMBL/GenBank/DDBJ whole genome shotgun (WGS) entry which is preliminary data.</text>
</comment>
<evidence type="ECO:0000313" key="4">
    <source>
        <dbReference type="Proteomes" id="UP000037923"/>
    </source>
</evidence>